<gene>
    <name evidence="2" type="ORF">E2C01_055601</name>
</gene>
<comment type="caution">
    <text evidence="2">The sequence shown here is derived from an EMBL/GenBank/DDBJ whole genome shotgun (WGS) entry which is preliminary data.</text>
</comment>
<dbReference type="Proteomes" id="UP000324222">
    <property type="component" value="Unassembled WGS sequence"/>
</dbReference>
<evidence type="ECO:0000313" key="3">
    <source>
        <dbReference type="Proteomes" id="UP000324222"/>
    </source>
</evidence>
<name>A0A5B7GXA5_PORTR</name>
<evidence type="ECO:0000313" key="2">
    <source>
        <dbReference type="EMBL" id="MPC61528.1"/>
    </source>
</evidence>
<evidence type="ECO:0000256" key="1">
    <source>
        <dbReference type="SAM" id="MobiDB-lite"/>
    </source>
</evidence>
<accession>A0A5B7GXA5</accession>
<sequence>MMDHGWSLMSDPSSDAQPDPVPMFSASANDLNPANLSAKSVPPFTCPRKAFTPVEKSPKYFEDKASVYFKPLHFERYNALMRSIDKTDQLLEPYAYKNKPLALFKKLGIHFIFRALLNSFLAYCNTTPTYKKDFVHFILEVLDDLAAQYSTDAKAIVKKDQEQIAHPNQPPQKKPKSKLLHCLIPFTLHKKQKSCRICSKKFSIRKNTIYHCPRCPGDPALCCNSHYMAYHEQDEPKTPKLVPRNKGPKKGEKSKKPWELQPGPSGAQN</sequence>
<keyword evidence="3" id="KW-1185">Reference proteome</keyword>
<protein>
    <recommendedName>
        <fullName evidence="4">PiggyBac transposable element-derived protein 4</fullName>
    </recommendedName>
</protein>
<feature type="region of interest" description="Disordered" evidence="1">
    <location>
        <begin position="1"/>
        <end position="21"/>
    </location>
</feature>
<dbReference type="OrthoDB" id="8123139at2759"/>
<dbReference type="EMBL" id="VSRR010018618">
    <property type="protein sequence ID" value="MPC61528.1"/>
    <property type="molecule type" value="Genomic_DNA"/>
</dbReference>
<dbReference type="AlphaFoldDB" id="A0A5B7GXA5"/>
<proteinExistence type="predicted"/>
<reference evidence="2 3" key="1">
    <citation type="submission" date="2019-05" db="EMBL/GenBank/DDBJ databases">
        <title>Another draft genome of Portunus trituberculatus and its Hox gene families provides insights of decapod evolution.</title>
        <authorList>
            <person name="Jeong J.-H."/>
            <person name="Song I."/>
            <person name="Kim S."/>
            <person name="Choi T."/>
            <person name="Kim D."/>
            <person name="Ryu S."/>
            <person name="Kim W."/>
        </authorList>
    </citation>
    <scope>NUCLEOTIDE SEQUENCE [LARGE SCALE GENOMIC DNA]</scope>
    <source>
        <tissue evidence="2">Muscle</tissue>
    </source>
</reference>
<feature type="region of interest" description="Disordered" evidence="1">
    <location>
        <begin position="233"/>
        <end position="269"/>
    </location>
</feature>
<organism evidence="2 3">
    <name type="scientific">Portunus trituberculatus</name>
    <name type="common">Swimming crab</name>
    <name type="synonym">Neptunus trituberculatus</name>
    <dbReference type="NCBI Taxonomy" id="210409"/>
    <lineage>
        <taxon>Eukaryota</taxon>
        <taxon>Metazoa</taxon>
        <taxon>Ecdysozoa</taxon>
        <taxon>Arthropoda</taxon>
        <taxon>Crustacea</taxon>
        <taxon>Multicrustacea</taxon>
        <taxon>Malacostraca</taxon>
        <taxon>Eumalacostraca</taxon>
        <taxon>Eucarida</taxon>
        <taxon>Decapoda</taxon>
        <taxon>Pleocyemata</taxon>
        <taxon>Brachyura</taxon>
        <taxon>Eubrachyura</taxon>
        <taxon>Portunoidea</taxon>
        <taxon>Portunidae</taxon>
        <taxon>Portuninae</taxon>
        <taxon>Portunus</taxon>
    </lineage>
</organism>
<evidence type="ECO:0008006" key="4">
    <source>
        <dbReference type="Google" id="ProtNLM"/>
    </source>
</evidence>
<feature type="compositionally biased region" description="Basic and acidic residues" evidence="1">
    <location>
        <begin position="249"/>
        <end position="258"/>
    </location>
</feature>